<organism evidence="1 2">
    <name type="scientific">Oryzias melastigma</name>
    <name type="common">Marine medaka</name>
    <dbReference type="NCBI Taxonomy" id="30732"/>
    <lineage>
        <taxon>Eukaryota</taxon>
        <taxon>Metazoa</taxon>
        <taxon>Chordata</taxon>
        <taxon>Craniata</taxon>
        <taxon>Vertebrata</taxon>
        <taxon>Euteleostomi</taxon>
        <taxon>Actinopterygii</taxon>
        <taxon>Neopterygii</taxon>
        <taxon>Teleostei</taxon>
        <taxon>Neoteleostei</taxon>
        <taxon>Acanthomorphata</taxon>
        <taxon>Ovalentaria</taxon>
        <taxon>Atherinomorphae</taxon>
        <taxon>Beloniformes</taxon>
        <taxon>Adrianichthyidae</taxon>
        <taxon>Oryziinae</taxon>
        <taxon>Oryzias</taxon>
    </lineage>
</organism>
<evidence type="ECO:0000313" key="1">
    <source>
        <dbReference type="EMBL" id="KAF6729176.1"/>
    </source>
</evidence>
<reference evidence="1" key="1">
    <citation type="journal article" name="BMC Genomics">
        <title>Long-read sequencing and de novo genome assembly of marine medaka (Oryzias melastigma).</title>
        <authorList>
            <person name="Liang P."/>
            <person name="Saqib H.S.A."/>
            <person name="Ni X."/>
            <person name="Shen Y."/>
        </authorList>
    </citation>
    <scope>NUCLEOTIDE SEQUENCE</scope>
    <source>
        <strain evidence="1">Bigg-433</strain>
    </source>
</reference>
<name>A0A834CLX3_ORYME</name>
<comment type="caution">
    <text evidence="1">The sequence shown here is derived from an EMBL/GenBank/DDBJ whole genome shotgun (WGS) entry which is preliminary data.</text>
</comment>
<gene>
    <name evidence="1" type="ORF">FQA47_007408</name>
</gene>
<sequence length="91" mass="9959">MQPSAFLACSISHPSTSLSRTDASFAGSYSAAQPMRGAACVPGQRADSIAPDNRNLLCTEEDCQWWTSDCQVTSPFWRFSMVDPHKDTQEA</sequence>
<evidence type="ECO:0000313" key="2">
    <source>
        <dbReference type="Proteomes" id="UP000646548"/>
    </source>
</evidence>
<protein>
    <submittedName>
        <fullName evidence="1">Uncharacterized protein</fullName>
    </submittedName>
</protein>
<dbReference type="AlphaFoldDB" id="A0A834CLX3"/>
<dbReference type="Proteomes" id="UP000646548">
    <property type="component" value="Unassembled WGS sequence"/>
</dbReference>
<accession>A0A834CLX3</accession>
<dbReference type="EMBL" id="WKFB01000264">
    <property type="protein sequence ID" value="KAF6729176.1"/>
    <property type="molecule type" value="Genomic_DNA"/>
</dbReference>
<proteinExistence type="predicted"/>